<sequence>MLAAKEEQLREFQEEMAALKENLLEDDKEPCCLPQRSVPKDTCRLYRENDQIMTSLEQWAKQQKVANEKLGNKLREQVKYIAKLSGEKESFLLLYTRIKKDSHNQVTHTPSVLGQFIW</sequence>
<keyword evidence="1" id="KW-0175">Coiled coil</keyword>
<proteinExistence type="predicted"/>
<feature type="coiled-coil region" evidence="1">
    <location>
        <begin position="2"/>
        <end position="29"/>
    </location>
</feature>
<evidence type="ECO:0000313" key="3">
    <source>
        <dbReference type="Proteomes" id="UP000233080"/>
    </source>
</evidence>
<dbReference type="InterPro" id="IPR037391">
    <property type="entry name" value="PMF1-bd"/>
</dbReference>
<protein>
    <recommendedName>
        <fullName evidence="4">Polyamine modulated factor 1 binding protein 1</fullName>
    </recommendedName>
</protein>
<accession>A0A2K5IUV2</accession>
<dbReference type="PANTHER" id="PTHR18881">
    <property type="entry name" value="POLYAMINE-MODULATED FACTOR 1-BINDING PROTEIN 1-RELATED"/>
    <property type="match status" value="1"/>
</dbReference>
<evidence type="ECO:0000256" key="1">
    <source>
        <dbReference type="SAM" id="Coils"/>
    </source>
</evidence>
<keyword evidence="3" id="KW-1185">Reference proteome</keyword>
<reference evidence="2" key="2">
    <citation type="submission" date="2025-09" db="UniProtKB">
        <authorList>
            <consortium name="Ensembl"/>
        </authorList>
    </citation>
    <scope>IDENTIFICATION</scope>
</reference>
<dbReference type="Proteomes" id="UP000233080">
    <property type="component" value="Unassembled WGS sequence"/>
</dbReference>
<evidence type="ECO:0008006" key="4">
    <source>
        <dbReference type="Google" id="ProtNLM"/>
    </source>
</evidence>
<reference evidence="2" key="1">
    <citation type="submission" date="2025-08" db="UniProtKB">
        <authorList>
            <consortium name="Ensembl"/>
        </authorList>
    </citation>
    <scope>IDENTIFICATION</scope>
</reference>
<dbReference type="GO" id="GO:0007283">
    <property type="term" value="P:spermatogenesis"/>
    <property type="evidence" value="ECO:0007669"/>
    <property type="project" value="TreeGrafter"/>
</dbReference>
<dbReference type="PANTHER" id="PTHR18881:SF2">
    <property type="entry name" value="POLYAMINE-MODULATED FACTOR 1-BINDING PROTEIN 1"/>
    <property type="match status" value="1"/>
</dbReference>
<dbReference type="Ensembl" id="ENSCANT00000043333.1">
    <property type="protein sequence ID" value="ENSCANP00000020365.1"/>
    <property type="gene ID" value="ENSCANG00000033577.1"/>
</dbReference>
<name>A0A2K5IUV2_COLAP</name>
<dbReference type="AlphaFoldDB" id="A0A2K5IUV2"/>
<organism evidence="2 3">
    <name type="scientific">Colobus angolensis palliatus</name>
    <name type="common">Peters' Angolan colobus</name>
    <dbReference type="NCBI Taxonomy" id="336983"/>
    <lineage>
        <taxon>Eukaryota</taxon>
        <taxon>Metazoa</taxon>
        <taxon>Chordata</taxon>
        <taxon>Craniata</taxon>
        <taxon>Vertebrata</taxon>
        <taxon>Euteleostomi</taxon>
        <taxon>Mammalia</taxon>
        <taxon>Eutheria</taxon>
        <taxon>Euarchontoglires</taxon>
        <taxon>Primates</taxon>
        <taxon>Haplorrhini</taxon>
        <taxon>Catarrhini</taxon>
        <taxon>Cercopithecidae</taxon>
        <taxon>Colobinae</taxon>
        <taxon>Colobus</taxon>
    </lineage>
</organism>
<evidence type="ECO:0000313" key="2">
    <source>
        <dbReference type="Ensembl" id="ENSCANP00000020365.1"/>
    </source>
</evidence>